<dbReference type="CDD" id="cd02440">
    <property type="entry name" value="AdoMet_MTases"/>
    <property type="match status" value="1"/>
</dbReference>
<protein>
    <submittedName>
        <fullName evidence="3">Methyltransferase domain-containing protein</fullName>
    </submittedName>
</protein>
<dbReference type="Pfam" id="PF13181">
    <property type="entry name" value="TPR_8"/>
    <property type="match status" value="1"/>
</dbReference>
<dbReference type="SMART" id="SM00028">
    <property type="entry name" value="TPR"/>
    <property type="match status" value="3"/>
</dbReference>
<name>A0AA97AG37_9CYAN</name>
<dbReference type="EMBL" id="CP053586">
    <property type="protein sequence ID" value="WNZ23880.1"/>
    <property type="molecule type" value="Genomic_DNA"/>
</dbReference>
<dbReference type="PANTHER" id="PTHR43591">
    <property type="entry name" value="METHYLTRANSFERASE"/>
    <property type="match status" value="1"/>
</dbReference>
<evidence type="ECO:0000256" key="1">
    <source>
        <dbReference type="PROSITE-ProRule" id="PRU00339"/>
    </source>
</evidence>
<dbReference type="RefSeq" id="WP_316429379.1">
    <property type="nucleotide sequence ID" value="NZ_CP053586.1"/>
</dbReference>
<evidence type="ECO:0000259" key="2">
    <source>
        <dbReference type="Pfam" id="PF08241"/>
    </source>
</evidence>
<dbReference type="InterPro" id="IPR011990">
    <property type="entry name" value="TPR-like_helical_dom_sf"/>
</dbReference>
<feature type="repeat" description="TPR" evidence="1">
    <location>
        <begin position="417"/>
        <end position="450"/>
    </location>
</feature>
<keyword evidence="3" id="KW-0489">Methyltransferase</keyword>
<feature type="domain" description="Methyltransferase type 11" evidence="2">
    <location>
        <begin position="57"/>
        <end position="163"/>
    </location>
</feature>
<dbReference type="Gene3D" id="3.40.50.150">
    <property type="entry name" value="Vaccinia Virus protein VP39"/>
    <property type="match status" value="1"/>
</dbReference>
<proteinExistence type="predicted"/>
<dbReference type="GO" id="GO:0008757">
    <property type="term" value="F:S-adenosylmethionine-dependent methyltransferase activity"/>
    <property type="evidence" value="ECO:0007669"/>
    <property type="project" value="InterPro"/>
</dbReference>
<gene>
    <name evidence="3" type="ORF">HJG54_14120</name>
</gene>
<dbReference type="AlphaFoldDB" id="A0AA97AG37"/>
<organism evidence="3">
    <name type="scientific">Leptolyngbya sp. NK1-12</name>
    <dbReference type="NCBI Taxonomy" id="2547451"/>
    <lineage>
        <taxon>Bacteria</taxon>
        <taxon>Bacillati</taxon>
        <taxon>Cyanobacteriota</taxon>
        <taxon>Cyanophyceae</taxon>
        <taxon>Leptolyngbyales</taxon>
        <taxon>Leptolyngbyaceae</taxon>
        <taxon>Leptolyngbya group</taxon>
        <taxon>Leptolyngbya</taxon>
    </lineage>
</organism>
<sequence>MKFCKVADIQDWQDSEFQAISSLLMCGTPSRKGWEFIQVYKGLKHLGLLKGESKAIGLGVGHEMLIYAFTNVCQHVIATDLYESENWSTASMAVQEVYDKNPFPYQRERLTVQHMDMTQIQYPDESFDFVWSCCAIEHVNNFRELHKVYQEIHRVLKPGGIAALTTEFNPTDRPSYEPNMLFTDRQWMETWLTGADPLVQGFEVIDQPDFEVSNRPENQPLPRREQVPSIQVYCNDIYLNSIAFFLRKSGEFSRAYDESWLPEFWYLYLAGWDCYRAKDFAQAESLFRKLLQLDLEPRLKVRALRRLADTLYAQTQLEELRTVCLEVLPLCEVYQDEDHLMPLAAYCSSVGLDQAAIALYQKVEKLPSSILSLVILSQLNQAKHYEQQGKFEQALELVQKAEQSMVSGTPLEAEYRPKIYFRTGHIYEKMGKPAQAVRFYKQAIKQAIPDTQFQLNCYRHLTACLQTQLKRNKEKAEQLEATNRWMQTSKFWKLRSVVVGVKAKLQGRDPSPSL</sequence>
<accession>A0AA97AG37</accession>
<dbReference type="SUPFAM" id="SSF48452">
    <property type="entry name" value="TPR-like"/>
    <property type="match status" value="1"/>
</dbReference>
<reference evidence="3" key="1">
    <citation type="submission" date="2020-05" db="EMBL/GenBank/DDBJ databases">
        <authorList>
            <person name="Zhu T."/>
            <person name="Keshari N."/>
            <person name="Lu X."/>
        </authorList>
    </citation>
    <scope>NUCLEOTIDE SEQUENCE</scope>
    <source>
        <strain evidence="3">NK1-12</strain>
    </source>
</reference>
<dbReference type="Pfam" id="PF08241">
    <property type="entry name" value="Methyltransf_11"/>
    <property type="match status" value="1"/>
</dbReference>
<dbReference type="PANTHER" id="PTHR43591:SF24">
    <property type="entry name" value="2-METHOXY-6-POLYPRENYL-1,4-BENZOQUINOL METHYLASE, MITOCHONDRIAL"/>
    <property type="match status" value="1"/>
</dbReference>
<dbReference type="GO" id="GO:0032259">
    <property type="term" value="P:methylation"/>
    <property type="evidence" value="ECO:0007669"/>
    <property type="project" value="UniProtKB-KW"/>
</dbReference>
<dbReference type="InterPro" id="IPR013216">
    <property type="entry name" value="Methyltransf_11"/>
</dbReference>
<keyword evidence="1" id="KW-0802">TPR repeat</keyword>
<dbReference type="Gene3D" id="1.25.40.10">
    <property type="entry name" value="Tetratricopeptide repeat domain"/>
    <property type="match status" value="2"/>
</dbReference>
<dbReference type="InterPro" id="IPR029063">
    <property type="entry name" value="SAM-dependent_MTases_sf"/>
</dbReference>
<evidence type="ECO:0000313" key="3">
    <source>
        <dbReference type="EMBL" id="WNZ23880.1"/>
    </source>
</evidence>
<dbReference type="SUPFAM" id="SSF53335">
    <property type="entry name" value="S-adenosyl-L-methionine-dependent methyltransferases"/>
    <property type="match status" value="1"/>
</dbReference>
<dbReference type="PROSITE" id="PS50005">
    <property type="entry name" value="TPR"/>
    <property type="match status" value="1"/>
</dbReference>
<keyword evidence="3" id="KW-0808">Transferase</keyword>
<dbReference type="InterPro" id="IPR019734">
    <property type="entry name" value="TPR_rpt"/>
</dbReference>